<accession>A0A0D9VZQ6</accession>
<dbReference type="STRING" id="77586.A0A0D9VZQ6"/>
<evidence type="ECO:0000259" key="1">
    <source>
        <dbReference type="Pfam" id="PF03478"/>
    </source>
</evidence>
<evidence type="ECO:0000313" key="2">
    <source>
        <dbReference type="EnsemblPlants" id="LPERR03G30500.1"/>
    </source>
</evidence>
<reference evidence="3" key="2">
    <citation type="submission" date="2013-12" db="EMBL/GenBank/DDBJ databases">
        <authorList>
            <person name="Yu Y."/>
            <person name="Lee S."/>
            <person name="de Baynast K."/>
            <person name="Wissotski M."/>
            <person name="Liu L."/>
            <person name="Talag J."/>
            <person name="Goicoechea J."/>
            <person name="Angelova A."/>
            <person name="Jetty R."/>
            <person name="Kudrna D."/>
            <person name="Golser W."/>
            <person name="Rivera L."/>
            <person name="Zhang J."/>
            <person name="Wing R."/>
        </authorList>
    </citation>
    <scope>NUCLEOTIDE SEQUENCE</scope>
</reference>
<reference evidence="2 3" key="1">
    <citation type="submission" date="2012-08" db="EMBL/GenBank/DDBJ databases">
        <title>Oryza genome evolution.</title>
        <authorList>
            <person name="Wing R.A."/>
        </authorList>
    </citation>
    <scope>NUCLEOTIDE SEQUENCE</scope>
</reference>
<dbReference type="PANTHER" id="PTHR33127:SF4">
    <property type="entry name" value="OS03G0779600 PROTEIN"/>
    <property type="match status" value="1"/>
</dbReference>
<feature type="domain" description="KIB1-4 beta-propeller" evidence="1">
    <location>
        <begin position="43"/>
        <end position="277"/>
    </location>
</feature>
<proteinExistence type="predicted"/>
<dbReference type="AlphaFoldDB" id="A0A0D9VZQ6"/>
<dbReference type="eggNOG" id="KOG0001">
    <property type="taxonomic scope" value="Eukaryota"/>
</dbReference>
<dbReference type="EnsemblPlants" id="LPERR03G30500.1">
    <property type="protein sequence ID" value="LPERR03G30500.1"/>
    <property type="gene ID" value="LPERR03G30500"/>
</dbReference>
<dbReference type="Gramene" id="LPERR03G30500.1">
    <property type="protein sequence ID" value="LPERR03G30500.1"/>
    <property type="gene ID" value="LPERR03G30500"/>
</dbReference>
<dbReference type="PANTHER" id="PTHR33127">
    <property type="entry name" value="TRANSMEMBRANE PROTEIN"/>
    <property type="match status" value="1"/>
</dbReference>
<dbReference type="InterPro" id="IPR005174">
    <property type="entry name" value="KIB1-4_b-propeller"/>
</dbReference>
<dbReference type="Proteomes" id="UP000032180">
    <property type="component" value="Chromosome 3"/>
</dbReference>
<dbReference type="Pfam" id="PF03478">
    <property type="entry name" value="Beta-prop_KIB1-4"/>
    <property type="match status" value="1"/>
</dbReference>
<dbReference type="HOGENOM" id="CLU_032864_1_0_1"/>
<sequence length="310" mass="34557">MDRLPVPCLALQQPGPDSVKTILFNIFEGQSIDCDIDGLTNNNSNFWVTPQGWILVRTSLSTFLLSPQNPEMKIQLPNLPEDIRRTCTCLLSSANPTLPGCIVLLVEPNTTGIRYCRVGEDGEWVRHEYDIGTQLLDPATNLHEKVPICPIAACRGKFYFNSESLADIGELEFSPMPVFGSLELAGEFEVVNRAKVFLVESKGELYMVSLVYGFSCDMIDSETRVYKMDFSEQQWRRADDLGGRVFLLSSGYFGASCSADQDRGLEEDCVYMFYPGDEACSKISNVKDGGVNFMEVPAARRALWVLPTDP</sequence>
<name>A0A0D9VZQ6_9ORYZ</name>
<reference evidence="2" key="3">
    <citation type="submission" date="2015-04" db="UniProtKB">
        <authorList>
            <consortium name="EnsemblPlants"/>
        </authorList>
    </citation>
    <scope>IDENTIFICATION</scope>
</reference>
<organism evidence="2 3">
    <name type="scientific">Leersia perrieri</name>
    <dbReference type="NCBI Taxonomy" id="77586"/>
    <lineage>
        <taxon>Eukaryota</taxon>
        <taxon>Viridiplantae</taxon>
        <taxon>Streptophyta</taxon>
        <taxon>Embryophyta</taxon>
        <taxon>Tracheophyta</taxon>
        <taxon>Spermatophyta</taxon>
        <taxon>Magnoliopsida</taxon>
        <taxon>Liliopsida</taxon>
        <taxon>Poales</taxon>
        <taxon>Poaceae</taxon>
        <taxon>BOP clade</taxon>
        <taxon>Oryzoideae</taxon>
        <taxon>Oryzeae</taxon>
        <taxon>Oryzinae</taxon>
        <taxon>Leersia</taxon>
    </lineage>
</organism>
<protein>
    <recommendedName>
        <fullName evidence="1">KIB1-4 beta-propeller domain-containing protein</fullName>
    </recommendedName>
</protein>
<evidence type="ECO:0000313" key="3">
    <source>
        <dbReference type="Proteomes" id="UP000032180"/>
    </source>
</evidence>
<keyword evidence="3" id="KW-1185">Reference proteome</keyword>